<dbReference type="Proteomes" id="UP000231086">
    <property type="component" value="Unassembled WGS sequence"/>
</dbReference>
<name>A0A2M8KIN7_9BACT</name>
<evidence type="ECO:0000313" key="2">
    <source>
        <dbReference type="EMBL" id="PJE59774.1"/>
    </source>
</evidence>
<organism evidence="2 3">
    <name type="scientific">Candidatus Portnoybacteria bacterium CG10_big_fil_rev_8_21_14_0_10_44_7</name>
    <dbReference type="NCBI Taxonomy" id="1974816"/>
    <lineage>
        <taxon>Bacteria</taxon>
        <taxon>Candidatus Portnoyibacteriota</taxon>
    </lineage>
</organism>
<keyword evidence="1" id="KW-0472">Membrane</keyword>
<proteinExistence type="predicted"/>
<evidence type="ECO:0000313" key="3">
    <source>
        <dbReference type="Proteomes" id="UP000231086"/>
    </source>
</evidence>
<feature type="transmembrane region" description="Helical" evidence="1">
    <location>
        <begin position="33"/>
        <end position="55"/>
    </location>
</feature>
<dbReference type="AlphaFoldDB" id="A0A2M8KIN7"/>
<evidence type="ECO:0000256" key="1">
    <source>
        <dbReference type="SAM" id="Phobius"/>
    </source>
</evidence>
<comment type="caution">
    <text evidence="2">The sequence shown here is derived from an EMBL/GenBank/DDBJ whole genome shotgun (WGS) entry which is preliminary data.</text>
</comment>
<accession>A0A2M8KIN7</accession>
<reference evidence="3" key="1">
    <citation type="submission" date="2017-09" db="EMBL/GenBank/DDBJ databases">
        <title>Depth-based differentiation of microbial function through sediment-hosted aquifers and enrichment of novel symbionts in the deep terrestrial subsurface.</title>
        <authorList>
            <person name="Probst A.J."/>
            <person name="Ladd B."/>
            <person name="Jarett J.K."/>
            <person name="Geller-Mcgrath D.E."/>
            <person name="Sieber C.M.K."/>
            <person name="Emerson J.B."/>
            <person name="Anantharaman K."/>
            <person name="Thomas B.C."/>
            <person name="Malmstrom R."/>
            <person name="Stieglmeier M."/>
            <person name="Klingl A."/>
            <person name="Woyke T."/>
            <person name="Ryan C.M."/>
            <person name="Banfield J.F."/>
        </authorList>
    </citation>
    <scope>NUCLEOTIDE SEQUENCE [LARGE SCALE GENOMIC DNA]</scope>
</reference>
<gene>
    <name evidence="2" type="ORF">COU85_01785</name>
</gene>
<protein>
    <submittedName>
        <fullName evidence="2">Uncharacterized protein</fullName>
    </submittedName>
</protein>
<keyword evidence="1" id="KW-0812">Transmembrane</keyword>
<dbReference type="EMBL" id="PFEA01000033">
    <property type="protein sequence ID" value="PJE59774.1"/>
    <property type="molecule type" value="Genomic_DNA"/>
</dbReference>
<sequence>MGTLWIIFRGNGGGHLYLLRQFYPGYQVSTMGAVLGALYGFVGGFTSGWVFAWLYNKLAKK</sequence>
<keyword evidence="1" id="KW-1133">Transmembrane helix</keyword>